<dbReference type="GO" id="GO:0046872">
    <property type="term" value="F:metal ion binding"/>
    <property type="evidence" value="ECO:0007669"/>
    <property type="project" value="InterPro"/>
</dbReference>
<dbReference type="AlphaFoldDB" id="A0A1F5ZS84"/>
<dbReference type="Gene3D" id="3.30.70.100">
    <property type="match status" value="1"/>
</dbReference>
<dbReference type="Proteomes" id="UP000176923">
    <property type="component" value="Unassembled WGS sequence"/>
</dbReference>
<dbReference type="CDD" id="cd00371">
    <property type="entry name" value="HMA"/>
    <property type="match status" value="1"/>
</dbReference>
<reference evidence="2 3" key="1">
    <citation type="journal article" date="2016" name="Nat. Commun.">
        <title>Thousands of microbial genomes shed light on interconnected biogeochemical processes in an aquifer system.</title>
        <authorList>
            <person name="Anantharaman K."/>
            <person name="Brown C.T."/>
            <person name="Hug L.A."/>
            <person name="Sharon I."/>
            <person name="Castelle C.J."/>
            <person name="Probst A.J."/>
            <person name="Thomas B.C."/>
            <person name="Singh A."/>
            <person name="Wilkins M.J."/>
            <person name="Karaoz U."/>
            <person name="Brodie E.L."/>
            <person name="Williams K.H."/>
            <person name="Hubbard S.S."/>
            <person name="Banfield J.F."/>
        </authorList>
    </citation>
    <scope>NUCLEOTIDE SEQUENCE [LARGE SCALE GENOMIC DNA]</scope>
</reference>
<dbReference type="Pfam" id="PF00403">
    <property type="entry name" value="HMA"/>
    <property type="match status" value="1"/>
</dbReference>
<proteinExistence type="predicted"/>
<sequence>MNNYTLTLKISGITCEACVKLIKKKVGRLTGVTDVAIKNNNGETTITSSNELKVSDIITALSGMPYTVLEA</sequence>
<evidence type="ECO:0000313" key="3">
    <source>
        <dbReference type="Proteomes" id="UP000176923"/>
    </source>
</evidence>
<dbReference type="SUPFAM" id="SSF55008">
    <property type="entry name" value="HMA, heavy metal-associated domain"/>
    <property type="match status" value="1"/>
</dbReference>
<dbReference type="InterPro" id="IPR006121">
    <property type="entry name" value="HMA_dom"/>
</dbReference>
<dbReference type="STRING" id="1798382.A3D77_07485"/>
<accession>A0A1F5ZS84</accession>
<name>A0A1F5ZS84_9BACT</name>
<protein>
    <recommendedName>
        <fullName evidence="1">HMA domain-containing protein</fullName>
    </recommendedName>
</protein>
<organism evidence="2 3">
    <name type="scientific">Candidatus Gottesmanbacteria bacterium RIFCSPHIGHO2_02_FULL_39_11</name>
    <dbReference type="NCBI Taxonomy" id="1798382"/>
    <lineage>
        <taxon>Bacteria</taxon>
        <taxon>Candidatus Gottesmaniibacteriota</taxon>
    </lineage>
</organism>
<dbReference type="InterPro" id="IPR036163">
    <property type="entry name" value="HMA_dom_sf"/>
</dbReference>
<comment type="caution">
    <text evidence="2">The sequence shown here is derived from an EMBL/GenBank/DDBJ whole genome shotgun (WGS) entry which is preliminary data.</text>
</comment>
<feature type="domain" description="HMA" evidence="1">
    <location>
        <begin position="4"/>
        <end position="69"/>
    </location>
</feature>
<dbReference type="PROSITE" id="PS50846">
    <property type="entry name" value="HMA_2"/>
    <property type="match status" value="1"/>
</dbReference>
<evidence type="ECO:0000313" key="2">
    <source>
        <dbReference type="EMBL" id="OGG15356.1"/>
    </source>
</evidence>
<evidence type="ECO:0000259" key="1">
    <source>
        <dbReference type="PROSITE" id="PS50846"/>
    </source>
</evidence>
<gene>
    <name evidence="2" type="ORF">A3D77_07485</name>
</gene>
<dbReference type="EMBL" id="MFJL01000026">
    <property type="protein sequence ID" value="OGG15356.1"/>
    <property type="molecule type" value="Genomic_DNA"/>
</dbReference>